<accession>A0A9W5WUN1</accession>
<reference evidence="2" key="1">
    <citation type="submission" date="2019-12" db="EMBL/GenBank/DDBJ databases">
        <title>Genome sequence of Babesia ovis.</title>
        <authorList>
            <person name="Yamagishi J."/>
            <person name="Sevinc F."/>
            <person name="Xuan X."/>
        </authorList>
    </citation>
    <scope>NUCLEOTIDE SEQUENCE</scope>
    <source>
        <strain evidence="2">Selcuk</strain>
    </source>
</reference>
<feature type="compositionally biased region" description="Basic and acidic residues" evidence="1">
    <location>
        <begin position="228"/>
        <end position="238"/>
    </location>
</feature>
<proteinExistence type="predicted"/>
<dbReference type="OrthoDB" id="366451at2759"/>
<evidence type="ECO:0000313" key="2">
    <source>
        <dbReference type="EMBL" id="GFE54086.1"/>
    </source>
</evidence>
<feature type="compositionally biased region" description="Low complexity" evidence="1">
    <location>
        <begin position="395"/>
        <end position="406"/>
    </location>
</feature>
<sequence>MPSPFNFTLEERLSNIQEAIRHGDCLECKQAQVSRLEARAFHYNNRKRALEAQLDGTVVFHDAKEPEYYPFGSWFHVINKQNATEKHHVGINRTFEPLSVGDDLGECATTTDAEFNRLKAGAHLCKLHHTVSKRTHDEGNTSSEAQTDALSAFQEKLRESTKGKRRRVVTDKLHMDAYTSSILDVDLSTLKAQKGCLLKPKAVVPLLDPVIESNPKIDTPSTLPLMESPEKNVSKTETLDIQETTEQAKADESTQEVQREAPSFEKETVESVVTKAPSEAPVPIVQEPVSVPSEPPKAESSDIFGASTLQKLNFSMPVGNPLFAPKAIDASQFSIDRAPPMFVFGAQPSGQASQPLQFHTPAPPPPVQVTIAPPQVPQFNIPGFGDAQLAPQAATATNTFAATPFPKAKRGGLRSRGGRR</sequence>
<feature type="compositionally biased region" description="Basic and acidic residues" evidence="1">
    <location>
        <begin position="246"/>
        <end position="267"/>
    </location>
</feature>
<dbReference type="AlphaFoldDB" id="A0A9W5WUN1"/>
<evidence type="ECO:0000313" key="3">
    <source>
        <dbReference type="Proteomes" id="UP001057455"/>
    </source>
</evidence>
<feature type="compositionally biased region" description="Basic residues" evidence="1">
    <location>
        <begin position="407"/>
        <end position="420"/>
    </location>
</feature>
<organism evidence="2 3">
    <name type="scientific">Babesia ovis</name>
    <dbReference type="NCBI Taxonomy" id="5869"/>
    <lineage>
        <taxon>Eukaryota</taxon>
        <taxon>Sar</taxon>
        <taxon>Alveolata</taxon>
        <taxon>Apicomplexa</taxon>
        <taxon>Aconoidasida</taxon>
        <taxon>Piroplasmida</taxon>
        <taxon>Babesiidae</taxon>
        <taxon>Babesia</taxon>
    </lineage>
</organism>
<feature type="region of interest" description="Disordered" evidence="1">
    <location>
        <begin position="214"/>
        <end position="267"/>
    </location>
</feature>
<keyword evidence="3" id="KW-1185">Reference proteome</keyword>
<dbReference type="EMBL" id="BLIY01000009">
    <property type="protein sequence ID" value="GFE54086.1"/>
    <property type="molecule type" value="Genomic_DNA"/>
</dbReference>
<name>A0A9W5WUN1_BABOV</name>
<evidence type="ECO:0000256" key="1">
    <source>
        <dbReference type="SAM" id="MobiDB-lite"/>
    </source>
</evidence>
<dbReference type="Proteomes" id="UP001057455">
    <property type="component" value="Unassembled WGS sequence"/>
</dbReference>
<gene>
    <name evidence="2" type="ORF">BaOVIS_014900</name>
</gene>
<protein>
    <submittedName>
        <fullName evidence="2">Uncharacterized protein</fullName>
    </submittedName>
</protein>
<comment type="caution">
    <text evidence="2">The sequence shown here is derived from an EMBL/GenBank/DDBJ whole genome shotgun (WGS) entry which is preliminary data.</text>
</comment>
<feature type="region of interest" description="Disordered" evidence="1">
    <location>
        <begin position="395"/>
        <end position="420"/>
    </location>
</feature>